<dbReference type="GO" id="GO:0008013">
    <property type="term" value="F:beta-catenin binding"/>
    <property type="evidence" value="ECO:0007669"/>
    <property type="project" value="TreeGrafter"/>
</dbReference>
<protein>
    <submittedName>
        <fullName evidence="10">Neural-cadherin like protein</fullName>
    </submittedName>
</protein>
<evidence type="ECO:0000256" key="1">
    <source>
        <dbReference type="ARBA" id="ARBA00004167"/>
    </source>
</evidence>
<dbReference type="GO" id="GO:0044331">
    <property type="term" value="P:cell-cell adhesion mediated by cadherin"/>
    <property type="evidence" value="ECO:0007669"/>
    <property type="project" value="TreeGrafter"/>
</dbReference>
<feature type="transmembrane region" description="Helical" evidence="9">
    <location>
        <begin position="6"/>
        <end position="28"/>
    </location>
</feature>
<evidence type="ECO:0000256" key="5">
    <source>
        <dbReference type="ARBA" id="ARBA00022837"/>
    </source>
</evidence>
<dbReference type="GO" id="GO:0007043">
    <property type="term" value="P:cell-cell junction assembly"/>
    <property type="evidence" value="ECO:0007669"/>
    <property type="project" value="TreeGrafter"/>
</dbReference>
<dbReference type="Gene3D" id="4.10.900.10">
    <property type="entry name" value="TCF3-CBD (Catenin binding domain)"/>
    <property type="match status" value="1"/>
</dbReference>
<dbReference type="GO" id="GO:0005912">
    <property type="term" value="C:adherens junction"/>
    <property type="evidence" value="ECO:0007669"/>
    <property type="project" value="TreeGrafter"/>
</dbReference>
<comment type="caution">
    <text evidence="10">The sequence shown here is derived from an EMBL/GenBank/DDBJ whole genome shotgun (WGS) entry which is preliminary data.</text>
</comment>
<feature type="region of interest" description="Disordered" evidence="8">
    <location>
        <begin position="78"/>
        <end position="113"/>
    </location>
</feature>
<dbReference type="EMBL" id="JABXBU010000002">
    <property type="protein sequence ID" value="KAF8793620.1"/>
    <property type="molecule type" value="Genomic_DNA"/>
</dbReference>
<dbReference type="GO" id="GO:0045296">
    <property type="term" value="F:cadherin binding"/>
    <property type="evidence" value="ECO:0007669"/>
    <property type="project" value="TreeGrafter"/>
</dbReference>
<dbReference type="InterPro" id="IPR027397">
    <property type="entry name" value="Catenin-bd_sf"/>
</dbReference>
<dbReference type="GO" id="GO:0016477">
    <property type="term" value="P:cell migration"/>
    <property type="evidence" value="ECO:0007669"/>
    <property type="project" value="TreeGrafter"/>
</dbReference>
<dbReference type="AlphaFoldDB" id="A0A8T0FVN4"/>
<evidence type="ECO:0000256" key="8">
    <source>
        <dbReference type="SAM" id="MobiDB-lite"/>
    </source>
</evidence>
<evidence type="ECO:0000313" key="11">
    <source>
        <dbReference type="Proteomes" id="UP000807504"/>
    </source>
</evidence>
<evidence type="ECO:0000256" key="7">
    <source>
        <dbReference type="ARBA" id="ARBA00023136"/>
    </source>
</evidence>
<keyword evidence="11" id="KW-1185">Reference proteome</keyword>
<keyword evidence="2 9" id="KW-0812">Transmembrane</keyword>
<proteinExistence type="predicted"/>
<gene>
    <name evidence="10" type="ORF">HNY73_001674</name>
</gene>
<accession>A0A8T0FVN4</accession>
<reference evidence="10" key="1">
    <citation type="journal article" date="2020" name="bioRxiv">
        <title>Chromosome-level reference genome of the European wasp spider Argiope bruennichi: a resource for studies on range expansion and evolutionary adaptation.</title>
        <authorList>
            <person name="Sheffer M.M."/>
            <person name="Hoppe A."/>
            <person name="Krehenwinkel H."/>
            <person name="Uhl G."/>
            <person name="Kuss A.W."/>
            <person name="Jensen L."/>
            <person name="Jensen C."/>
            <person name="Gillespie R.G."/>
            <person name="Hoff K.J."/>
            <person name="Prost S."/>
        </authorList>
    </citation>
    <scope>NUCLEOTIDE SEQUENCE</scope>
</reference>
<evidence type="ECO:0000256" key="2">
    <source>
        <dbReference type="ARBA" id="ARBA00022692"/>
    </source>
</evidence>
<dbReference type="PANTHER" id="PTHR24027:SF422">
    <property type="entry name" value="CADHERIN DOMAIN-CONTAINING PROTEIN"/>
    <property type="match status" value="1"/>
</dbReference>
<keyword evidence="6 9" id="KW-1133">Transmembrane helix</keyword>
<keyword evidence="3" id="KW-0732">Signal</keyword>
<evidence type="ECO:0000256" key="4">
    <source>
        <dbReference type="ARBA" id="ARBA00022737"/>
    </source>
</evidence>
<evidence type="ECO:0000313" key="10">
    <source>
        <dbReference type="EMBL" id="KAF8793620.1"/>
    </source>
</evidence>
<dbReference type="PANTHER" id="PTHR24027">
    <property type="entry name" value="CADHERIN-23"/>
    <property type="match status" value="1"/>
</dbReference>
<reference evidence="10" key="2">
    <citation type="submission" date="2020-06" db="EMBL/GenBank/DDBJ databases">
        <authorList>
            <person name="Sheffer M."/>
        </authorList>
    </citation>
    <scope>NUCLEOTIDE SEQUENCE</scope>
</reference>
<dbReference type="GO" id="GO:0000902">
    <property type="term" value="P:cell morphogenesis"/>
    <property type="evidence" value="ECO:0007669"/>
    <property type="project" value="TreeGrafter"/>
</dbReference>
<keyword evidence="5" id="KW-0106">Calcium</keyword>
<dbReference type="GO" id="GO:0009887">
    <property type="term" value="P:animal organ morphogenesis"/>
    <property type="evidence" value="ECO:0007669"/>
    <property type="project" value="UniProtKB-ARBA"/>
</dbReference>
<evidence type="ECO:0000256" key="6">
    <source>
        <dbReference type="ARBA" id="ARBA00022989"/>
    </source>
</evidence>
<name>A0A8T0FVN4_ARGBR</name>
<dbReference type="InterPro" id="IPR039808">
    <property type="entry name" value="Cadherin"/>
</dbReference>
<dbReference type="GO" id="GO:0016342">
    <property type="term" value="C:catenin complex"/>
    <property type="evidence" value="ECO:0007669"/>
    <property type="project" value="TreeGrafter"/>
</dbReference>
<evidence type="ECO:0000256" key="9">
    <source>
        <dbReference type="SAM" id="Phobius"/>
    </source>
</evidence>
<feature type="compositionally biased region" description="Basic and acidic residues" evidence="8">
    <location>
        <begin position="88"/>
        <end position="99"/>
    </location>
</feature>
<keyword evidence="7 9" id="KW-0472">Membrane</keyword>
<sequence length="236" mass="26100">MRLSMAALAAILICLLNILILVLVIVAYTRNRRPNQKYGHGDVDDDVRENIISYDDEGGGEDDMNAYDITPLRIPIDATGTPLGAKPGPEKPPIKEPRQRQIPPGDGGVGEFIRDHLDKADHDPNAPPFDDLRNYALRGVRIDGRIAVLTRLHRRRGQRPRLRLPQRLGTSLPEAGGYVRARGQRRRLSHGEGHTNLVTYKDGNEHLDEIVCKYISKVLINSAAPSKSSKVSSAGI</sequence>
<keyword evidence="4" id="KW-0677">Repeat</keyword>
<dbReference type="GO" id="GO:0034332">
    <property type="term" value="P:adherens junction organization"/>
    <property type="evidence" value="ECO:0007669"/>
    <property type="project" value="TreeGrafter"/>
</dbReference>
<evidence type="ECO:0000256" key="3">
    <source>
        <dbReference type="ARBA" id="ARBA00022729"/>
    </source>
</evidence>
<organism evidence="10 11">
    <name type="scientific">Argiope bruennichi</name>
    <name type="common">Wasp spider</name>
    <name type="synonym">Aranea bruennichi</name>
    <dbReference type="NCBI Taxonomy" id="94029"/>
    <lineage>
        <taxon>Eukaryota</taxon>
        <taxon>Metazoa</taxon>
        <taxon>Ecdysozoa</taxon>
        <taxon>Arthropoda</taxon>
        <taxon>Chelicerata</taxon>
        <taxon>Arachnida</taxon>
        <taxon>Araneae</taxon>
        <taxon>Araneomorphae</taxon>
        <taxon>Entelegynae</taxon>
        <taxon>Araneoidea</taxon>
        <taxon>Araneidae</taxon>
        <taxon>Argiope</taxon>
    </lineage>
</organism>
<dbReference type="GO" id="GO:0016339">
    <property type="term" value="P:calcium-dependent cell-cell adhesion via plasma membrane cell adhesion molecules"/>
    <property type="evidence" value="ECO:0007669"/>
    <property type="project" value="TreeGrafter"/>
</dbReference>
<comment type="subcellular location">
    <subcellularLocation>
        <location evidence="1">Membrane</location>
        <topology evidence="1">Single-pass membrane protein</topology>
    </subcellularLocation>
</comment>
<dbReference type="Proteomes" id="UP000807504">
    <property type="component" value="Unassembled WGS sequence"/>
</dbReference>